<name>A0AAE0ZZM6_9GAST</name>
<dbReference type="Proteomes" id="UP001283361">
    <property type="component" value="Unassembled WGS sequence"/>
</dbReference>
<gene>
    <name evidence="7" type="ORF">RRG08_021686</name>
</gene>
<sequence length="315" mass="35087">MDASTTYPSAFVEEPGVIIASVTYYYLNLGLRVIVNPVLAVLALCAAIINVVTFARIGLNKGINQSLFVLSLSDFVLAALLLVGNLCYILLWFRIQSMGLLSTLKIVLWLVNYPNTSSIVVTTVIAVVRCLCVVMPLSFRSVVTDCRQLVIIAFCSCIGFSVILYCQFIMSILQTSITVRKNANVLFNIFRNTFFYILLLIIIVSMVFLTLALKKSAKFQIKSAANSSIKREAQVIKTMILILVIFVTCNIPLILLSVLRLVLPTFGSTGQYRNVEEVVDMLIALSLPLNIGLNTFVYLAYNSRFRNTFLSWNSK</sequence>
<dbReference type="Pfam" id="PF00001">
    <property type="entry name" value="7tm_1"/>
    <property type="match status" value="1"/>
</dbReference>
<comment type="caution">
    <text evidence="7">The sequence shown here is derived from an EMBL/GenBank/DDBJ whole genome shotgun (WGS) entry which is preliminary data.</text>
</comment>
<feature type="transmembrane region" description="Helical" evidence="5">
    <location>
        <begin position="282"/>
        <end position="301"/>
    </location>
</feature>
<evidence type="ECO:0000256" key="5">
    <source>
        <dbReference type="SAM" id="Phobius"/>
    </source>
</evidence>
<evidence type="ECO:0000256" key="4">
    <source>
        <dbReference type="ARBA" id="ARBA00023136"/>
    </source>
</evidence>
<dbReference type="Gene3D" id="1.20.1070.10">
    <property type="entry name" value="Rhodopsin 7-helix transmembrane proteins"/>
    <property type="match status" value="1"/>
</dbReference>
<dbReference type="PROSITE" id="PS50262">
    <property type="entry name" value="G_PROTEIN_RECEP_F1_2"/>
    <property type="match status" value="1"/>
</dbReference>
<organism evidence="7 8">
    <name type="scientific">Elysia crispata</name>
    <name type="common">lettuce slug</name>
    <dbReference type="NCBI Taxonomy" id="231223"/>
    <lineage>
        <taxon>Eukaryota</taxon>
        <taxon>Metazoa</taxon>
        <taxon>Spiralia</taxon>
        <taxon>Lophotrochozoa</taxon>
        <taxon>Mollusca</taxon>
        <taxon>Gastropoda</taxon>
        <taxon>Heterobranchia</taxon>
        <taxon>Euthyneura</taxon>
        <taxon>Panpulmonata</taxon>
        <taxon>Sacoglossa</taxon>
        <taxon>Placobranchoidea</taxon>
        <taxon>Plakobranchidae</taxon>
        <taxon>Elysia</taxon>
    </lineage>
</organism>
<feature type="transmembrane region" description="Helical" evidence="5">
    <location>
        <begin position="34"/>
        <end position="55"/>
    </location>
</feature>
<dbReference type="AlphaFoldDB" id="A0AAE0ZZM6"/>
<keyword evidence="2 5" id="KW-0812">Transmembrane</keyword>
<dbReference type="PANTHER" id="PTHR46641:SF18">
    <property type="entry name" value="G-PROTEIN COUPLED RECEPTORS FAMILY 1 PROFILE DOMAIN-CONTAINING PROTEIN"/>
    <property type="match status" value="1"/>
</dbReference>
<reference evidence="7" key="1">
    <citation type="journal article" date="2023" name="G3 (Bethesda)">
        <title>A reference genome for the long-term kleptoplast-retaining sea slug Elysia crispata morphotype clarki.</title>
        <authorList>
            <person name="Eastman K.E."/>
            <person name="Pendleton A.L."/>
            <person name="Shaikh M.A."/>
            <person name="Suttiyut T."/>
            <person name="Ogas R."/>
            <person name="Tomko P."/>
            <person name="Gavelis G."/>
            <person name="Widhalm J.R."/>
            <person name="Wisecaver J.H."/>
        </authorList>
    </citation>
    <scope>NUCLEOTIDE SEQUENCE</scope>
    <source>
        <strain evidence="7">ECLA1</strain>
    </source>
</reference>
<dbReference type="InterPro" id="IPR052954">
    <property type="entry name" value="GPCR-Ligand_Int"/>
</dbReference>
<feature type="transmembrane region" description="Helical" evidence="5">
    <location>
        <begin position="149"/>
        <end position="173"/>
    </location>
</feature>
<evidence type="ECO:0000259" key="6">
    <source>
        <dbReference type="PROSITE" id="PS50262"/>
    </source>
</evidence>
<proteinExistence type="predicted"/>
<evidence type="ECO:0000256" key="1">
    <source>
        <dbReference type="ARBA" id="ARBA00004370"/>
    </source>
</evidence>
<comment type="subcellular location">
    <subcellularLocation>
        <location evidence="1">Membrane</location>
    </subcellularLocation>
</comment>
<keyword evidence="4 5" id="KW-0472">Membrane</keyword>
<keyword evidence="3 5" id="KW-1133">Transmembrane helix</keyword>
<dbReference type="InterPro" id="IPR017452">
    <property type="entry name" value="GPCR_Rhodpsn_7TM"/>
</dbReference>
<dbReference type="EMBL" id="JAWDGP010003066">
    <property type="protein sequence ID" value="KAK3777567.1"/>
    <property type="molecule type" value="Genomic_DNA"/>
</dbReference>
<feature type="transmembrane region" description="Helical" evidence="5">
    <location>
        <begin position="67"/>
        <end position="93"/>
    </location>
</feature>
<feature type="transmembrane region" description="Helical" evidence="5">
    <location>
        <begin position="113"/>
        <end position="137"/>
    </location>
</feature>
<dbReference type="GO" id="GO:0016020">
    <property type="term" value="C:membrane"/>
    <property type="evidence" value="ECO:0007669"/>
    <property type="project" value="UniProtKB-SubCell"/>
</dbReference>
<evidence type="ECO:0000313" key="7">
    <source>
        <dbReference type="EMBL" id="KAK3777567.1"/>
    </source>
</evidence>
<dbReference type="PANTHER" id="PTHR46641">
    <property type="entry name" value="FMRFAMIDE RECEPTOR-RELATED"/>
    <property type="match status" value="1"/>
</dbReference>
<accession>A0AAE0ZZM6</accession>
<protein>
    <recommendedName>
        <fullName evidence="6">G-protein coupled receptors family 1 profile domain-containing protein</fullName>
    </recommendedName>
</protein>
<evidence type="ECO:0000313" key="8">
    <source>
        <dbReference type="Proteomes" id="UP001283361"/>
    </source>
</evidence>
<dbReference type="InterPro" id="IPR000276">
    <property type="entry name" value="GPCR_Rhodpsn"/>
</dbReference>
<feature type="transmembrane region" description="Helical" evidence="5">
    <location>
        <begin position="193"/>
        <end position="213"/>
    </location>
</feature>
<dbReference type="SUPFAM" id="SSF81321">
    <property type="entry name" value="Family A G protein-coupled receptor-like"/>
    <property type="match status" value="1"/>
</dbReference>
<evidence type="ECO:0000256" key="2">
    <source>
        <dbReference type="ARBA" id="ARBA00022692"/>
    </source>
</evidence>
<evidence type="ECO:0000256" key="3">
    <source>
        <dbReference type="ARBA" id="ARBA00022989"/>
    </source>
</evidence>
<keyword evidence="8" id="KW-1185">Reference proteome</keyword>
<dbReference type="GO" id="GO:0004930">
    <property type="term" value="F:G protein-coupled receptor activity"/>
    <property type="evidence" value="ECO:0007669"/>
    <property type="project" value="InterPro"/>
</dbReference>
<feature type="domain" description="G-protein coupled receptors family 1 profile" evidence="6">
    <location>
        <begin position="44"/>
        <end position="298"/>
    </location>
</feature>
<feature type="transmembrane region" description="Helical" evidence="5">
    <location>
        <begin position="240"/>
        <end position="262"/>
    </location>
</feature>